<gene>
    <name evidence="2" type="ORF">AMON00008_LOCUS63895</name>
</gene>
<feature type="compositionally biased region" description="Low complexity" evidence="1">
    <location>
        <begin position="263"/>
        <end position="279"/>
    </location>
</feature>
<evidence type="ECO:0008006" key="3">
    <source>
        <dbReference type="Google" id="ProtNLM"/>
    </source>
</evidence>
<feature type="region of interest" description="Disordered" evidence="1">
    <location>
        <begin position="260"/>
        <end position="340"/>
    </location>
</feature>
<proteinExistence type="predicted"/>
<protein>
    <recommendedName>
        <fullName evidence="3">Nudix hydrolase domain-containing protein</fullName>
    </recommendedName>
</protein>
<name>A0A7S4T7F3_9DINO</name>
<evidence type="ECO:0000256" key="1">
    <source>
        <dbReference type="SAM" id="MobiDB-lite"/>
    </source>
</evidence>
<accession>A0A7S4T7F3</accession>
<evidence type="ECO:0000313" key="2">
    <source>
        <dbReference type="EMBL" id="CAE4667611.1"/>
    </source>
</evidence>
<dbReference type="EMBL" id="HBNR01089096">
    <property type="protein sequence ID" value="CAE4667611.1"/>
    <property type="molecule type" value="Transcribed_RNA"/>
</dbReference>
<sequence length="340" mass="35370">MAQEAVLAQTSSASQLAVLMASPDTQQAWPKLAHTAGNAGVMVVGWSARHGSVPAVLLGGRYYTGKKTYCYTDFGGGVERTKGETPQQGACREFVEELLALEGHEAKAAADGLCNAIPPALVGGRPFVHKAAYVMFLVPAETIVRALQLPEVAEGASAIDQLLALAKLNSELTSVALVGVEDLLLGASCDGRVRPLAVRQLDGEERSSSQIWLRALMVGASGSIRTISDTLEVFADQPPPPPPAAAPQTHLDPVERHATAKVGATRSSSAASPAAAEVGAAREEATAGPALPVRSEACATPPRAREGRQQPRDALGEPGGARGARARQRRWDRSGARASA</sequence>
<dbReference type="InterPro" id="IPR015797">
    <property type="entry name" value="NUDIX_hydrolase-like_dom_sf"/>
</dbReference>
<dbReference type="SUPFAM" id="SSF55811">
    <property type="entry name" value="Nudix"/>
    <property type="match status" value="1"/>
</dbReference>
<organism evidence="2">
    <name type="scientific">Alexandrium monilatum</name>
    <dbReference type="NCBI Taxonomy" id="311494"/>
    <lineage>
        <taxon>Eukaryota</taxon>
        <taxon>Sar</taxon>
        <taxon>Alveolata</taxon>
        <taxon>Dinophyceae</taxon>
        <taxon>Gonyaulacales</taxon>
        <taxon>Pyrocystaceae</taxon>
        <taxon>Alexandrium</taxon>
    </lineage>
</organism>
<feature type="compositionally biased region" description="Basic and acidic residues" evidence="1">
    <location>
        <begin position="329"/>
        <end position="340"/>
    </location>
</feature>
<dbReference type="AlphaFoldDB" id="A0A7S4T7F3"/>
<reference evidence="2" key="1">
    <citation type="submission" date="2021-01" db="EMBL/GenBank/DDBJ databases">
        <authorList>
            <person name="Corre E."/>
            <person name="Pelletier E."/>
            <person name="Niang G."/>
            <person name="Scheremetjew M."/>
            <person name="Finn R."/>
            <person name="Kale V."/>
            <person name="Holt S."/>
            <person name="Cochrane G."/>
            <person name="Meng A."/>
            <person name="Brown T."/>
            <person name="Cohen L."/>
        </authorList>
    </citation>
    <scope>NUCLEOTIDE SEQUENCE</scope>
    <source>
        <strain evidence="2">CCMP3105</strain>
    </source>
</reference>
<feature type="compositionally biased region" description="Basic and acidic residues" evidence="1">
    <location>
        <begin position="303"/>
        <end position="315"/>
    </location>
</feature>